<keyword evidence="1" id="KW-0175">Coiled coil</keyword>
<gene>
    <name evidence="3" type="primary">RWDD1</name>
    <name evidence="3" type="ORF">HK100_006924</name>
</gene>
<feature type="domain" description="RWD" evidence="2">
    <location>
        <begin position="9"/>
        <end position="117"/>
    </location>
</feature>
<feature type="coiled-coil region" evidence="1">
    <location>
        <begin position="122"/>
        <end position="149"/>
    </location>
</feature>
<dbReference type="AlphaFoldDB" id="A0AAD5T4Z8"/>
<name>A0AAD5T4Z8_9FUNG</name>
<dbReference type="PROSITE" id="PS50908">
    <property type="entry name" value="RWD"/>
    <property type="match status" value="1"/>
</dbReference>
<dbReference type="InterPro" id="IPR006575">
    <property type="entry name" value="RWD_dom"/>
</dbReference>
<dbReference type="PANTHER" id="PTHR12292">
    <property type="entry name" value="RWD DOMAIN-CONTAINING PROTEIN"/>
    <property type="match status" value="1"/>
</dbReference>
<dbReference type="EMBL" id="JADGJH010000323">
    <property type="protein sequence ID" value="KAJ3131050.1"/>
    <property type="molecule type" value="Genomic_DNA"/>
</dbReference>
<evidence type="ECO:0000256" key="1">
    <source>
        <dbReference type="SAM" id="Coils"/>
    </source>
</evidence>
<dbReference type="Proteomes" id="UP001211907">
    <property type="component" value="Unassembled WGS sequence"/>
</dbReference>
<accession>A0AAD5T4Z8</accession>
<organism evidence="3 4">
    <name type="scientific">Physocladia obscura</name>
    <dbReference type="NCBI Taxonomy" id="109957"/>
    <lineage>
        <taxon>Eukaryota</taxon>
        <taxon>Fungi</taxon>
        <taxon>Fungi incertae sedis</taxon>
        <taxon>Chytridiomycota</taxon>
        <taxon>Chytridiomycota incertae sedis</taxon>
        <taxon>Chytridiomycetes</taxon>
        <taxon>Chytridiales</taxon>
        <taxon>Chytriomycetaceae</taxon>
        <taxon>Physocladia</taxon>
    </lineage>
</organism>
<reference evidence="3" key="1">
    <citation type="submission" date="2020-05" db="EMBL/GenBank/DDBJ databases">
        <title>Phylogenomic resolution of chytrid fungi.</title>
        <authorList>
            <person name="Stajich J.E."/>
            <person name="Amses K."/>
            <person name="Simmons R."/>
            <person name="Seto K."/>
            <person name="Myers J."/>
            <person name="Bonds A."/>
            <person name="Quandt C.A."/>
            <person name="Barry K."/>
            <person name="Liu P."/>
            <person name="Grigoriev I."/>
            <person name="Longcore J.E."/>
            <person name="James T.Y."/>
        </authorList>
    </citation>
    <scope>NUCLEOTIDE SEQUENCE</scope>
    <source>
        <strain evidence="3">JEL0513</strain>
    </source>
</reference>
<evidence type="ECO:0000313" key="4">
    <source>
        <dbReference type="Proteomes" id="UP001211907"/>
    </source>
</evidence>
<sequence>MDHAEEQALEVEALRSIFYDEFSEEAGSEGRAFGLLVRSSEGSGPDGSAASEVRLRVAYTPAYPETPPHLALDGVVGLDEAEAAALLAGLVALADGQIGMAMVFALHAAAVDALDAAVRDQRLRRERELQELQAQLDAEEARARQGTSVTPESFGRWRAGFLREVAADERRIAIERVGLKALQRAEANKGKTTGRALFEKDRSLAKSDAAMMADDDADLVVDANLFVRDDNVNIDDDDDDNNNAVLAGFRDDDD</sequence>
<dbReference type="SMART" id="SM00591">
    <property type="entry name" value="RWD"/>
    <property type="match status" value="1"/>
</dbReference>
<dbReference type="SUPFAM" id="SSF54495">
    <property type="entry name" value="UBC-like"/>
    <property type="match status" value="1"/>
</dbReference>
<dbReference type="InterPro" id="IPR040213">
    <property type="entry name" value="GIR2-like"/>
</dbReference>
<proteinExistence type="predicted"/>
<comment type="caution">
    <text evidence="3">The sequence shown here is derived from an EMBL/GenBank/DDBJ whole genome shotgun (WGS) entry which is preliminary data.</text>
</comment>
<keyword evidence="4" id="KW-1185">Reference proteome</keyword>
<evidence type="ECO:0000259" key="2">
    <source>
        <dbReference type="PROSITE" id="PS50908"/>
    </source>
</evidence>
<dbReference type="InterPro" id="IPR016135">
    <property type="entry name" value="UBQ-conjugating_enzyme/RWD"/>
</dbReference>
<protein>
    <submittedName>
        <fullName evidence="3">RWD domain-containing protein 1</fullName>
    </submittedName>
</protein>
<dbReference type="Pfam" id="PF05773">
    <property type="entry name" value="RWD"/>
    <property type="match status" value="1"/>
</dbReference>
<dbReference type="Gene3D" id="3.10.110.10">
    <property type="entry name" value="Ubiquitin Conjugating Enzyme"/>
    <property type="match status" value="1"/>
</dbReference>
<evidence type="ECO:0000313" key="3">
    <source>
        <dbReference type="EMBL" id="KAJ3131050.1"/>
    </source>
</evidence>